<keyword evidence="4" id="KW-1185">Reference proteome</keyword>
<dbReference type="SUPFAM" id="SSF50969">
    <property type="entry name" value="YVTN repeat-like/Quinoprotein amine dehydrogenase"/>
    <property type="match status" value="1"/>
</dbReference>
<feature type="region of interest" description="Disordered" evidence="1">
    <location>
        <begin position="431"/>
        <end position="465"/>
    </location>
</feature>
<dbReference type="EMBL" id="CP151657">
    <property type="protein sequence ID" value="WZP17412.1"/>
    <property type="molecule type" value="Genomic_DNA"/>
</dbReference>
<evidence type="ECO:0000256" key="1">
    <source>
        <dbReference type="SAM" id="MobiDB-lite"/>
    </source>
</evidence>
<keyword evidence="2" id="KW-0732">Signal</keyword>
<dbReference type="Gene3D" id="2.130.10.10">
    <property type="entry name" value="YVTN repeat-like/Quinoprotein amine dehydrogenase"/>
    <property type="match status" value="1"/>
</dbReference>
<gene>
    <name evidence="3" type="ORF">AAE021_07600</name>
</gene>
<dbReference type="PROSITE" id="PS51257">
    <property type="entry name" value="PROKAR_LIPOPROTEIN"/>
    <property type="match status" value="1"/>
</dbReference>
<proteinExistence type="predicted"/>
<dbReference type="InterPro" id="IPR011044">
    <property type="entry name" value="Quino_amine_DH_bsu"/>
</dbReference>
<accession>A0ABZ2ZZZ0</accession>
<name>A0ABZ2ZZZ0_9MICC</name>
<sequence length="465" mass="48672">MSISKPPLALSTAIAAALLISACSSTASGDSSGSTPSASGSGSAAADGHHTEGEGQTEVAALAPRAVLTYDGGMMTVDTESGEVLATTEMDGFLRVNNAGDGRHVMVSSTGGFSLFDSGLIVQGHGDHNHYFESAPTLTEETVEAPEPGHVVVHDGKTALFSDGTGAITVMDSEAINDGEISDDEIEEYSTDSAHHGVAVPLASGDLLLTQGTADARNTVQVQSPEGDVIAETTDCPGVHGEAAAAPTAEGDVVALGCENGPVVFRDGEFHKVTVEEDYQRSGNLFGHHASSIILGDYKVDADAEKERPTRIGLFDTLSDSVTTVDLGSAYWFRSLARGADGEALVLTYDGQLNVLDEETGEMIHEIDVVDAWEEPDEWQSPGPIVKVGADGFAYVTDAAAQKLHVIDIEAGTVLDSFDLPETPTELVVVTGDPESSRHEDHEGHDHGDHEGHEGHDHENEEHKG</sequence>
<evidence type="ECO:0008006" key="5">
    <source>
        <dbReference type="Google" id="ProtNLM"/>
    </source>
</evidence>
<evidence type="ECO:0000313" key="3">
    <source>
        <dbReference type="EMBL" id="WZP17412.1"/>
    </source>
</evidence>
<organism evidence="3 4">
    <name type="scientific">Arthrobacter citreus</name>
    <dbReference type="NCBI Taxonomy" id="1670"/>
    <lineage>
        <taxon>Bacteria</taxon>
        <taxon>Bacillati</taxon>
        <taxon>Actinomycetota</taxon>
        <taxon>Actinomycetes</taxon>
        <taxon>Micrococcales</taxon>
        <taxon>Micrococcaceae</taxon>
        <taxon>Arthrobacter</taxon>
    </lineage>
</organism>
<evidence type="ECO:0000256" key="2">
    <source>
        <dbReference type="SAM" id="SignalP"/>
    </source>
</evidence>
<dbReference type="Proteomes" id="UP001448858">
    <property type="component" value="Chromosome"/>
</dbReference>
<dbReference type="InterPro" id="IPR015943">
    <property type="entry name" value="WD40/YVTN_repeat-like_dom_sf"/>
</dbReference>
<feature type="signal peptide" evidence="2">
    <location>
        <begin position="1"/>
        <end position="27"/>
    </location>
</feature>
<feature type="chain" id="PRO_5046803219" description="PQQ-binding-like beta-propeller repeat protein" evidence="2">
    <location>
        <begin position="28"/>
        <end position="465"/>
    </location>
</feature>
<evidence type="ECO:0000313" key="4">
    <source>
        <dbReference type="Proteomes" id="UP001448858"/>
    </source>
</evidence>
<feature type="compositionally biased region" description="Low complexity" evidence="1">
    <location>
        <begin position="29"/>
        <end position="46"/>
    </location>
</feature>
<feature type="region of interest" description="Disordered" evidence="1">
    <location>
        <begin position="29"/>
        <end position="60"/>
    </location>
</feature>
<dbReference type="RefSeq" id="WP_342025009.1">
    <property type="nucleotide sequence ID" value="NZ_CP151657.1"/>
</dbReference>
<feature type="compositionally biased region" description="Basic and acidic residues" evidence="1">
    <location>
        <begin position="435"/>
        <end position="465"/>
    </location>
</feature>
<protein>
    <recommendedName>
        <fullName evidence="5">PQQ-binding-like beta-propeller repeat protein</fullName>
    </recommendedName>
</protein>
<reference evidence="3 4" key="1">
    <citation type="submission" date="2024-04" db="EMBL/GenBank/DDBJ databases">
        <title>Arthrobacter sp. from Plains bison fecal sample.</title>
        <authorList>
            <person name="Ruzzini A."/>
        </authorList>
    </citation>
    <scope>NUCLEOTIDE SEQUENCE [LARGE SCALE GENOMIC DNA]</scope>
    <source>
        <strain evidence="3 4">EINP1</strain>
    </source>
</reference>